<dbReference type="AlphaFoldDB" id="A0A1V1P0K0"/>
<protein>
    <recommendedName>
        <fullName evidence="3">DUF2283 domain-containing protein</fullName>
    </recommendedName>
</protein>
<proteinExistence type="predicted"/>
<evidence type="ECO:0000313" key="2">
    <source>
        <dbReference type="Proteomes" id="UP000189670"/>
    </source>
</evidence>
<dbReference type="Proteomes" id="UP000189670">
    <property type="component" value="Unassembled WGS sequence"/>
</dbReference>
<sequence>MAHIYKYDEISDTLLILFGTNEKATGIELTDHILLKINKKEQRAVSLTIMDYSLLTQQTHFGSRSFPLTGFSNLSKKLQKITLNIISTTPISNYLLISAFTPSIYEMIPITSLKIGPELDRIN</sequence>
<reference evidence="2" key="1">
    <citation type="submission" date="2012-11" db="EMBL/GenBank/DDBJ databases">
        <authorList>
            <person name="Lucero-Rivera Y.E."/>
            <person name="Tovar-Ramirez D."/>
        </authorList>
    </citation>
    <scope>NUCLEOTIDE SEQUENCE [LARGE SCALE GENOMIC DNA]</scope>
    <source>
        <strain evidence="2">Araruama</strain>
    </source>
</reference>
<evidence type="ECO:0000313" key="1">
    <source>
        <dbReference type="EMBL" id="ETR68351.1"/>
    </source>
</evidence>
<organism evidence="1 2">
    <name type="scientific">Candidatus Magnetoglobus multicellularis str. Araruama</name>
    <dbReference type="NCBI Taxonomy" id="890399"/>
    <lineage>
        <taxon>Bacteria</taxon>
        <taxon>Pseudomonadati</taxon>
        <taxon>Thermodesulfobacteriota</taxon>
        <taxon>Desulfobacteria</taxon>
        <taxon>Desulfobacterales</taxon>
        <taxon>Desulfobacteraceae</taxon>
        <taxon>Candidatus Magnetoglobus</taxon>
    </lineage>
</organism>
<evidence type="ECO:0008006" key="3">
    <source>
        <dbReference type="Google" id="ProtNLM"/>
    </source>
</evidence>
<dbReference type="EMBL" id="ATBP01000986">
    <property type="protein sequence ID" value="ETR68351.1"/>
    <property type="molecule type" value="Genomic_DNA"/>
</dbReference>
<name>A0A1V1P0K0_9BACT</name>
<gene>
    <name evidence="1" type="ORF">OMM_10617</name>
</gene>
<comment type="caution">
    <text evidence="1">The sequence shown here is derived from an EMBL/GenBank/DDBJ whole genome shotgun (WGS) entry which is preliminary data.</text>
</comment>
<accession>A0A1V1P0K0</accession>